<dbReference type="RefSeq" id="WP_110270650.1">
    <property type="nucleotide sequence ID" value="NZ_CP029289.2"/>
</dbReference>
<dbReference type="OrthoDB" id="42993at2157"/>
<evidence type="ECO:0000313" key="2">
    <source>
        <dbReference type="Proteomes" id="UP000248044"/>
    </source>
</evidence>
<dbReference type="InterPro" id="IPR053658">
    <property type="entry name" value="Cdv_Coordination_Protein"/>
</dbReference>
<name>A0A2U9IFH9_9CREN</name>
<gene>
    <name evidence="1" type="ORF">DFR85_09330</name>
</gene>
<proteinExistence type="predicted"/>
<reference evidence="1 2" key="1">
    <citation type="submission" date="2018-05" db="EMBL/GenBank/DDBJ databases">
        <title>Complete Genome Sequences of Extremely Thermoacidophilic, Metal-Mobilizing Type-Strain Members of the Archaeal Family Sulfolobaceae: Acidianus brierleyi DSM-1651T, Acidianus sulfidivorans DSM-18786T, Metallosphaera hakonensis DSM-7519T, and Metallosphaera prunae DSM-10039T.</title>
        <authorList>
            <person name="Counts J.A."/>
            <person name="Kelly R.M."/>
        </authorList>
    </citation>
    <scope>NUCLEOTIDE SEQUENCE [LARGE SCALE GENOMIC DNA]</scope>
    <source>
        <strain evidence="1 2">DSM 1651</strain>
    </source>
</reference>
<accession>A0A2U9IFH9</accession>
<dbReference type="KEGG" id="abri:DFR85_09330"/>
<dbReference type="EMBL" id="CP029289">
    <property type="protein sequence ID" value="AWR94769.1"/>
    <property type="molecule type" value="Genomic_DNA"/>
</dbReference>
<dbReference type="Proteomes" id="UP000248044">
    <property type="component" value="Chromosome"/>
</dbReference>
<dbReference type="GeneID" id="36832356"/>
<protein>
    <recommendedName>
        <fullName evidence="3">Cell division protein</fullName>
    </recommendedName>
</protein>
<sequence>MKKKDLAEVLTDVRIARNKIKLWNSRIGNKILQYQKLSTANATRYSILAEQYAKESEQLEKITSYLDKLDILLEMLEIKIETIISVGHIVNDAPKIVEALKIFKNITPSLSSEFSLMIDNISSNFYSSIEIPQDIKIKATQEAQAILDEADSILNQKNIKVKA</sequence>
<evidence type="ECO:0008006" key="3">
    <source>
        <dbReference type="Google" id="ProtNLM"/>
    </source>
</evidence>
<dbReference type="AlphaFoldDB" id="A0A2U9IFH9"/>
<keyword evidence="2" id="KW-1185">Reference proteome</keyword>
<evidence type="ECO:0000313" key="1">
    <source>
        <dbReference type="EMBL" id="AWR94769.1"/>
    </source>
</evidence>
<organism evidence="1 2">
    <name type="scientific">Acidianus brierleyi</name>
    <dbReference type="NCBI Taxonomy" id="41673"/>
    <lineage>
        <taxon>Archaea</taxon>
        <taxon>Thermoproteota</taxon>
        <taxon>Thermoprotei</taxon>
        <taxon>Sulfolobales</taxon>
        <taxon>Sulfolobaceae</taxon>
        <taxon>Acidianus</taxon>
    </lineage>
</organism>
<dbReference type="NCBIfam" id="NF041009">
    <property type="entry name" value="cell_div_CdvB3"/>
    <property type="match status" value="1"/>
</dbReference>